<name>A0A8H3I0K0_9LECA</name>
<keyword evidence="2" id="KW-1185">Reference proteome</keyword>
<proteinExistence type="predicted"/>
<protein>
    <submittedName>
        <fullName evidence="1">Uncharacterized protein</fullName>
    </submittedName>
</protein>
<accession>A0A8H3I0K0</accession>
<dbReference type="EMBL" id="CAJPDQ010000005">
    <property type="protein sequence ID" value="CAF9910282.1"/>
    <property type="molecule type" value="Genomic_DNA"/>
</dbReference>
<sequence length="73" mass="7808">MWVMTFIGGSVAILQGITYTVSVKSLKSAEENSKQSVIMGGKLSSIDGKLDQLQHLEKIACVLEKIGEKGGLI</sequence>
<reference evidence="1" key="1">
    <citation type="submission" date="2021-03" db="EMBL/GenBank/DDBJ databases">
        <authorList>
            <person name="Tagirdzhanova G."/>
        </authorList>
    </citation>
    <scope>NUCLEOTIDE SEQUENCE</scope>
</reference>
<dbReference type="Proteomes" id="UP000664169">
    <property type="component" value="Unassembled WGS sequence"/>
</dbReference>
<comment type="caution">
    <text evidence="1">The sequence shown here is derived from an EMBL/GenBank/DDBJ whole genome shotgun (WGS) entry which is preliminary data.</text>
</comment>
<gene>
    <name evidence="1" type="ORF">GOMPHAMPRED_007031</name>
</gene>
<organism evidence="1 2">
    <name type="scientific">Gomphillus americanus</name>
    <dbReference type="NCBI Taxonomy" id="1940652"/>
    <lineage>
        <taxon>Eukaryota</taxon>
        <taxon>Fungi</taxon>
        <taxon>Dikarya</taxon>
        <taxon>Ascomycota</taxon>
        <taxon>Pezizomycotina</taxon>
        <taxon>Lecanoromycetes</taxon>
        <taxon>OSLEUM clade</taxon>
        <taxon>Ostropomycetidae</taxon>
        <taxon>Ostropales</taxon>
        <taxon>Graphidaceae</taxon>
        <taxon>Gomphilloideae</taxon>
        <taxon>Gomphillus</taxon>
    </lineage>
</organism>
<evidence type="ECO:0000313" key="1">
    <source>
        <dbReference type="EMBL" id="CAF9910282.1"/>
    </source>
</evidence>
<evidence type="ECO:0000313" key="2">
    <source>
        <dbReference type="Proteomes" id="UP000664169"/>
    </source>
</evidence>
<dbReference type="AlphaFoldDB" id="A0A8H3I0K0"/>